<dbReference type="AlphaFoldDB" id="A0A6A6V591"/>
<evidence type="ECO:0000313" key="2">
    <source>
        <dbReference type="Proteomes" id="UP000799440"/>
    </source>
</evidence>
<dbReference type="EMBL" id="MU006589">
    <property type="protein sequence ID" value="KAF2744367.1"/>
    <property type="molecule type" value="Genomic_DNA"/>
</dbReference>
<proteinExistence type="predicted"/>
<sequence>MFHDDIAAMCAGPSLPRTSLGEAVQAYEKDGVDRMVKLWKQFALNLPSPEREQEIEEPFQTTPPLVWVKAYLSWRVRTGTARLGTRITVSTLQKEFQQLRRCLRLANDFSYPNRDVQVVKKYINNLAKTEGACTATRHKSVAYALDADEIQFYLWNCSERVYAHPRTMVQLSFLLHIISVWGLRTGEMTESSTHRGSNEGIHYGDVCLSLARCQDGVLRYQITIALRNRKFCRGNEGKV</sequence>
<evidence type="ECO:0000313" key="1">
    <source>
        <dbReference type="EMBL" id="KAF2744367.1"/>
    </source>
</evidence>
<dbReference type="PANTHER" id="PTHR37535">
    <property type="entry name" value="FLUG DOMAIN PROTEIN"/>
    <property type="match status" value="1"/>
</dbReference>
<dbReference type="Proteomes" id="UP000799440">
    <property type="component" value="Unassembled WGS sequence"/>
</dbReference>
<gene>
    <name evidence="1" type="ORF">M011DRAFT_171689</name>
</gene>
<dbReference type="OrthoDB" id="3943630at2759"/>
<accession>A0A6A6V591</accession>
<protein>
    <submittedName>
        <fullName evidence="1">Uncharacterized protein</fullName>
    </submittedName>
</protein>
<organism evidence="1 2">
    <name type="scientific">Sporormia fimetaria CBS 119925</name>
    <dbReference type="NCBI Taxonomy" id="1340428"/>
    <lineage>
        <taxon>Eukaryota</taxon>
        <taxon>Fungi</taxon>
        <taxon>Dikarya</taxon>
        <taxon>Ascomycota</taxon>
        <taxon>Pezizomycotina</taxon>
        <taxon>Dothideomycetes</taxon>
        <taxon>Pleosporomycetidae</taxon>
        <taxon>Pleosporales</taxon>
        <taxon>Sporormiaceae</taxon>
        <taxon>Sporormia</taxon>
    </lineage>
</organism>
<keyword evidence="2" id="KW-1185">Reference proteome</keyword>
<reference evidence="1" key="1">
    <citation type="journal article" date="2020" name="Stud. Mycol.">
        <title>101 Dothideomycetes genomes: a test case for predicting lifestyles and emergence of pathogens.</title>
        <authorList>
            <person name="Haridas S."/>
            <person name="Albert R."/>
            <person name="Binder M."/>
            <person name="Bloem J."/>
            <person name="Labutti K."/>
            <person name="Salamov A."/>
            <person name="Andreopoulos B."/>
            <person name="Baker S."/>
            <person name="Barry K."/>
            <person name="Bills G."/>
            <person name="Bluhm B."/>
            <person name="Cannon C."/>
            <person name="Castanera R."/>
            <person name="Culley D."/>
            <person name="Daum C."/>
            <person name="Ezra D."/>
            <person name="Gonzalez J."/>
            <person name="Henrissat B."/>
            <person name="Kuo A."/>
            <person name="Liang C."/>
            <person name="Lipzen A."/>
            <person name="Lutzoni F."/>
            <person name="Magnuson J."/>
            <person name="Mondo S."/>
            <person name="Nolan M."/>
            <person name="Ohm R."/>
            <person name="Pangilinan J."/>
            <person name="Park H.-J."/>
            <person name="Ramirez L."/>
            <person name="Alfaro M."/>
            <person name="Sun H."/>
            <person name="Tritt A."/>
            <person name="Yoshinaga Y."/>
            <person name="Zwiers L.-H."/>
            <person name="Turgeon B."/>
            <person name="Goodwin S."/>
            <person name="Spatafora J."/>
            <person name="Crous P."/>
            <person name="Grigoriev I."/>
        </authorList>
    </citation>
    <scope>NUCLEOTIDE SEQUENCE</scope>
    <source>
        <strain evidence="1">CBS 119925</strain>
    </source>
</reference>
<name>A0A6A6V591_9PLEO</name>
<dbReference type="PANTHER" id="PTHR37535:SF3">
    <property type="entry name" value="FLUG DOMAIN-CONTAINING PROTEIN"/>
    <property type="match status" value="1"/>
</dbReference>